<organism evidence="2 3">
    <name type="scientific">Porphyromonas cangingivalis</name>
    <dbReference type="NCBI Taxonomy" id="36874"/>
    <lineage>
        <taxon>Bacteria</taxon>
        <taxon>Pseudomonadati</taxon>
        <taxon>Bacteroidota</taxon>
        <taxon>Bacteroidia</taxon>
        <taxon>Bacteroidales</taxon>
        <taxon>Porphyromonadaceae</taxon>
        <taxon>Porphyromonas</taxon>
    </lineage>
</organism>
<dbReference type="EMBL" id="FUWL01000005">
    <property type="protein sequence ID" value="SJZ43269.1"/>
    <property type="molecule type" value="Genomic_DNA"/>
</dbReference>
<feature type="transmembrane region" description="Helical" evidence="1">
    <location>
        <begin position="43"/>
        <end position="62"/>
    </location>
</feature>
<evidence type="ECO:0000313" key="3">
    <source>
        <dbReference type="Proteomes" id="UP000189956"/>
    </source>
</evidence>
<reference evidence="2 3" key="1">
    <citation type="submission" date="2017-02" db="EMBL/GenBank/DDBJ databases">
        <authorList>
            <person name="Peterson S.W."/>
        </authorList>
    </citation>
    <scope>NUCLEOTIDE SEQUENCE [LARGE SCALE GENOMIC DNA]</scope>
    <source>
        <strain evidence="2 3">ATCC 700135</strain>
    </source>
</reference>
<feature type="transmembrane region" description="Helical" evidence="1">
    <location>
        <begin position="152"/>
        <end position="173"/>
    </location>
</feature>
<dbReference type="RefSeq" id="WP_126464337.1">
    <property type="nucleotide sequence ID" value="NZ_FUWL01000005.1"/>
</dbReference>
<keyword evidence="1" id="KW-0472">Membrane</keyword>
<dbReference type="Proteomes" id="UP000189956">
    <property type="component" value="Unassembled WGS sequence"/>
</dbReference>
<keyword evidence="1" id="KW-0812">Transmembrane</keyword>
<evidence type="ECO:0000256" key="1">
    <source>
        <dbReference type="SAM" id="Phobius"/>
    </source>
</evidence>
<protein>
    <submittedName>
        <fullName evidence="2">Uncharacterized protein</fullName>
    </submittedName>
</protein>
<proteinExistence type="predicted"/>
<keyword evidence="1" id="KW-1133">Transmembrane helix</keyword>
<sequence length="174" mass="19359">MITLLILLSLAILLAYVSYTLLSHKSVPSSISATYYRLRHKSLFSVAMFSSAALLMPAMLEIVPEDVEFLAFLGCGGMLFVAVSPHFKGETVEAKIHAVGATVLLICSQLLVALLTPYLLFAWGFLIAYLVIRFKRAEEIVSIKTFLSKSKALFWTEIVAILTTYTTLLWTLYI</sequence>
<gene>
    <name evidence="2" type="ORF">SAMN02745205_00780</name>
</gene>
<name>A0A1T4KLI4_PORCN</name>
<evidence type="ECO:0000313" key="2">
    <source>
        <dbReference type="EMBL" id="SJZ43269.1"/>
    </source>
</evidence>
<accession>A0A1T4KLI4</accession>
<feature type="transmembrane region" description="Helical" evidence="1">
    <location>
        <begin position="99"/>
        <end position="132"/>
    </location>
</feature>
<dbReference type="AlphaFoldDB" id="A0A1T4KLI4"/>